<name>A0A9X0A1M7_9CNID</name>
<feature type="region of interest" description="Disordered" evidence="1">
    <location>
        <begin position="34"/>
        <end position="55"/>
    </location>
</feature>
<accession>A0A9X0A1M7</accession>
<evidence type="ECO:0000256" key="1">
    <source>
        <dbReference type="SAM" id="MobiDB-lite"/>
    </source>
</evidence>
<reference evidence="2" key="1">
    <citation type="submission" date="2023-01" db="EMBL/GenBank/DDBJ databases">
        <title>Genome assembly of the deep-sea coral Lophelia pertusa.</title>
        <authorList>
            <person name="Herrera S."/>
            <person name="Cordes E."/>
        </authorList>
    </citation>
    <scope>NUCLEOTIDE SEQUENCE</scope>
    <source>
        <strain evidence="2">USNM1676648</strain>
        <tissue evidence="2">Polyp</tissue>
    </source>
</reference>
<comment type="caution">
    <text evidence="2">The sequence shown here is derived from an EMBL/GenBank/DDBJ whole genome shotgun (WGS) entry which is preliminary data.</text>
</comment>
<protein>
    <submittedName>
        <fullName evidence="2">Uncharacterized protein</fullName>
    </submittedName>
</protein>
<dbReference type="AlphaFoldDB" id="A0A9X0A1M7"/>
<proteinExistence type="predicted"/>
<evidence type="ECO:0000313" key="2">
    <source>
        <dbReference type="EMBL" id="KAJ7389979.1"/>
    </source>
</evidence>
<dbReference type="EMBL" id="MU825422">
    <property type="protein sequence ID" value="KAJ7389979.1"/>
    <property type="molecule type" value="Genomic_DNA"/>
</dbReference>
<evidence type="ECO:0000313" key="3">
    <source>
        <dbReference type="Proteomes" id="UP001163046"/>
    </source>
</evidence>
<gene>
    <name evidence="2" type="ORF">OS493_028033</name>
</gene>
<organism evidence="2 3">
    <name type="scientific">Desmophyllum pertusum</name>
    <dbReference type="NCBI Taxonomy" id="174260"/>
    <lineage>
        <taxon>Eukaryota</taxon>
        <taxon>Metazoa</taxon>
        <taxon>Cnidaria</taxon>
        <taxon>Anthozoa</taxon>
        <taxon>Hexacorallia</taxon>
        <taxon>Scleractinia</taxon>
        <taxon>Caryophylliina</taxon>
        <taxon>Caryophylliidae</taxon>
        <taxon>Desmophyllum</taxon>
    </lineage>
</organism>
<keyword evidence="3" id="KW-1185">Reference proteome</keyword>
<dbReference type="Proteomes" id="UP001163046">
    <property type="component" value="Unassembled WGS sequence"/>
</dbReference>
<sequence>MDSKTLSSTSLPCLNKKDVTSNCSTRYSKKLGMASEPLLPLTDSERPETEDLECSEDVPDKAAITACKGPHLLDTENGTSSVCAEYCFFCTQQGPVITRENVSDDQKSKKKTKSQSLLVLNSFGSKSRNSPRLLADSCDNLTQLGAVRHQF</sequence>